<feature type="coiled-coil region" evidence="1">
    <location>
        <begin position="282"/>
        <end position="316"/>
    </location>
</feature>
<feature type="transmembrane region" description="Helical" evidence="3">
    <location>
        <begin position="31"/>
        <end position="52"/>
    </location>
</feature>
<dbReference type="RefSeq" id="XP_040664142.1">
    <property type="nucleotide sequence ID" value="XM_040818238.1"/>
</dbReference>
<organism evidence="4 5">
    <name type="scientific">Aspergillus versicolor CBS 583.65</name>
    <dbReference type="NCBI Taxonomy" id="1036611"/>
    <lineage>
        <taxon>Eukaryota</taxon>
        <taxon>Fungi</taxon>
        <taxon>Dikarya</taxon>
        <taxon>Ascomycota</taxon>
        <taxon>Pezizomycotina</taxon>
        <taxon>Eurotiomycetes</taxon>
        <taxon>Eurotiomycetidae</taxon>
        <taxon>Eurotiales</taxon>
        <taxon>Aspergillaceae</taxon>
        <taxon>Aspergillus</taxon>
        <taxon>Aspergillus subgen. Nidulantes</taxon>
    </lineage>
</organism>
<dbReference type="PANTHER" id="PTHR23159">
    <property type="entry name" value="CENTROSOMAL PROTEIN 2"/>
    <property type="match status" value="1"/>
</dbReference>
<sequence>MTSVGEQIFLFGEPDEEPMTGLMEVLAYADLMLSGSLIFAMVVLVGILGFYWETVYPMAVWGANKLTQAIRAVASKAGWLLEELLSIRSYGELKSKIVKAEAVLAIVIAQSLFGRVVSGVVNFYFPYNYPAKTIIRMSLTFIAYMAADVFLLPPLSLCFTTIRDALSEVVYDTRGYYAEMLPEIAHFEIFSGVALSFILLFVGAFWLFSETEANGPVSHKPSPSTATPTEGNKSQEPTQPAVKSTTTSSSFPAAAAATAPSTSSSSSISFALQNLADMRSALRSCKAALAREKATVKLAEKENRRHSDEKEVLRQALILKDRQLRVARGELKNISIEQDGKKQDLKDEVAQLKGDLDFQTEKASRVERRVAELRARLEQPALDRALVNQAASKEQSFEERNCSSGGNYEREAYLMEQLELKTQAENRLRSELESLRAGVQTEIEKIRVGLRQEALKRVRETEQTLLNSQKELRGQLQAATEDAKAKATMASNLQGKVVYLEGIVVSEQSDNKELEEKVKGLKEEIQELRERNLDLELLASAEPAQPAQPAAPEPEPTAGKDQPILTLLGVPDPQDVGHELMRKSAEALAAQQREDFERQIQEHEATIKDLRSEVSTGQRHVRITTNDIERANKTIQDLRAEVKACREHGASQQQAAEDEKAAALSRQLDASREQAEANRREAVRALEYIRMLEAQMQAQRQPDDQKITPMKSSNRGSIATKLEQANVKIVTQGNTISDLRKRIAQLEAGQAQ</sequence>
<feature type="transmembrane region" description="Helical" evidence="3">
    <location>
        <begin position="187"/>
        <end position="208"/>
    </location>
</feature>
<feature type="coiled-coil region" evidence="1">
    <location>
        <begin position="415"/>
        <end position="471"/>
    </location>
</feature>
<feature type="coiled-coil region" evidence="1">
    <location>
        <begin position="504"/>
        <end position="538"/>
    </location>
</feature>
<feature type="coiled-coil region" evidence="1">
    <location>
        <begin position="342"/>
        <end position="376"/>
    </location>
</feature>
<feature type="region of interest" description="Disordered" evidence="2">
    <location>
        <begin position="697"/>
        <end position="719"/>
    </location>
</feature>
<feature type="compositionally biased region" description="Polar residues" evidence="2">
    <location>
        <begin position="221"/>
        <end position="243"/>
    </location>
</feature>
<protein>
    <submittedName>
        <fullName evidence="4">Uncharacterized protein</fullName>
    </submittedName>
</protein>
<keyword evidence="5" id="KW-1185">Reference proteome</keyword>
<dbReference type="Proteomes" id="UP000184073">
    <property type="component" value="Unassembled WGS sequence"/>
</dbReference>
<feature type="coiled-coil region" evidence="1">
    <location>
        <begin position="586"/>
        <end position="681"/>
    </location>
</feature>
<evidence type="ECO:0000313" key="5">
    <source>
        <dbReference type="Proteomes" id="UP000184073"/>
    </source>
</evidence>
<dbReference type="OrthoDB" id="4505908at2759"/>
<reference evidence="5" key="1">
    <citation type="journal article" date="2017" name="Genome Biol.">
        <title>Comparative genomics reveals high biological diversity and specific adaptations in the industrially and medically important fungal genus Aspergillus.</title>
        <authorList>
            <person name="de Vries R.P."/>
            <person name="Riley R."/>
            <person name="Wiebenga A."/>
            <person name="Aguilar-Osorio G."/>
            <person name="Amillis S."/>
            <person name="Uchima C.A."/>
            <person name="Anderluh G."/>
            <person name="Asadollahi M."/>
            <person name="Askin M."/>
            <person name="Barry K."/>
            <person name="Battaglia E."/>
            <person name="Bayram O."/>
            <person name="Benocci T."/>
            <person name="Braus-Stromeyer S.A."/>
            <person name="Caldana C."/>
            <person name="Canovas D."/>
            <person name="Cerqueira G.C."/>
            <person name="Chen F."/>
            <person name="Chen W."/>
            <person name="Choi C."/>
            <person name="Clum A."/>
            <person name="Dos Santos R.A."/>
            <person name="Damasio A.R."/>
            <person name="Diallinas G."/>
            <person name="Emri T."/>
            <person name="Fekete E."/>
            <person name="Flipphi M."/>
            <person name="Freyberg S."/>
            <person name="Gallo A."/>
            <person name="Gournas C."/>
            <person name="Habgood R."/>
            <person name="Hainaut M."/>
            <person name="Harispe M.L."/>
            <person name="Henrissat B."/>
            <person name="Hilden K.S."/>
            <person name="Hope R."/>
            <person name="Hossain A."/>
            <person name="Karabika E."/>
            <person name="Karaffa L."/>
            <person name="Karanyi Z."/>
            <person name="Krasevec N."/>
            <person name="Kuo A."/>
            <person name="Kusch H."/>
            <person name="LaButti K."/>
            <person name="Lagendijk E.L."/>
            <person name="Lapidus A."/>
            <person name="Levasseur A."/>
            <person name="Lindquist E."/>
            <person name="Lipzen A."/>
            <person name="Logrieco A.F."/>
            <person name="MacCabe A."/>
            <person name="Maekelae M.R."/>
            <person name="Malavazi I."/>
            <person name="Melin P."/>
            <person name="Meyer V."/>
            <person name="Mielnichuk N."/>
            <person name="Miskei M."/>
            <person name="Molnar A.P."/>
            <person name="Mule G."/>
            <person name="Ngan C.Y."/>
            <person name="Orejas M."/>
            <person name="Orosz E."/>
            <person name="Ouedraogo J.P."/>
            <person name="Overkamp K.M."/>
            <person name="Park H.-S."/>
            <person name="Perrone G."/>
            <person name="Piumi F."/>
            <person name="Punt P.J."/>
            <person name="Ram A.F."/>
            <person name="Ramon A."/>
            <person name="Rauscher S."/>
            <person name="Record E."/>
            <person name="Riano-Pachon D.M."/>
            <person name="Robert V."/>
            <person name="Roehrig J."/>
            <person name="Ruller R."/>
            <person name="Salamov A."/>
            <person name="Salih N.S."/>
            <person name="Samson R.A."/>
            <person name="Sandor E."/>
            <person name="Sanguinetti M."/>
            <person name="Schuetze T."/>
            <person name="Sepcic K."/>
            <person name="Shelest E."/>
            <person name="Sherlock G."/>
            <person name="Sophianopoulou V."/>
            <person name="Squina F.M."/>
            <person name="Sun H."/>
            <person name="Susca A."/>
            <person name="Todd R.B."/>
            <person name="Tsang A."/>
            <person name="Unkles S.E."/>
            <person name="van de Wiele N."/>
            <person name="van Rossen-Uffink D."/>
            <person name="Oliveira J.V."/>
            <person name="Vesth T.C."/>
            <person name="Visser J."/>
            <person name="Yu J.-H."/>
            <person name="Zhou M."/>
            <person name="Andersen M.R."/>
            <person name="Archer D.B."/>
            <person name="Baker S.E."/>
            <person name="Benoit I."/>
            <person name="Brakhage A.A."/>
            <person name="Braus G.H."/>
            <person name="Fischer R."/>
            <person name="Frisvad J.C."/>
            <person name="Goldman G.H."/>
            <person name="Houbraken J."/>
            <person name="Oakley B."/>
            <person name="Pocsi I."/>
            <person name="Scazzocchio C."/>
            <person name="Seiboth B."/>
            <person name="vanKuyk P.A."/>
            <person name="Wortman J."/>
            <person name="Dyer P.S."/>
            <person name="Grigoriev I.V."/>
        </authorList>
    </citation>
    <scope>NUCLEOTIDE SEQUENCE [LARGE SCALE GENOMIC DNA]</scope>
    <source>
        <strain evidence="5">CBS 583.65</strain>
    </source>
</reference>
<dbReference type="GeneID" id="63733749"/>
<proteinExistence type="predicted"/>
<keyword evidence="3" id="KW-0812">Transmembrane</keyword>
<dbReference type="AlphaFoldDB" id="A0A1L9PA21"/>
<dbReference type="EMBL" id="KV878126">
    <property type="protein sequence ID" value="OJI98379.1"/>
    <property type="molecule type" value="Genomic_DNA"/>
</dbReference>
<feature type="transmembrane region" description="Helical" evidence="3">
    <location>
        <begin position="102"/>
        <end position="121"/>
    </location>
</feature>
<feature type="region of interest" description="Disordered" evidence="2">
    <location>
        <begin position="543"/>
        <end position="562"/>
    </location>
</feature>
<keyword evidence="3" id="KW-0472">Membrane</keyword>
<keyword evidence="1" id="KW-0175">Coiled coil</keyword>
<keyword evidence="3" id="KW-1133">Transmembrane helix</keyword>
<name>A0A1L9PA21_ASPVE</name>
<evidence type="ECO:0000256" key="2">
    <source>
        <dbReference type="SAM" id="MobiDB-lite"/>
    </source>
</evidence>
<dbReference type="STRING" id="1036611.A0A1L9PA21"/>
<gene>
    <name evidence="4" type="ORF">ASPVEDRAFT_881123</name>
</gene>
<dbReference type="VEuPathDB" id="FungiDB:ASPVEDRAFT_881123"/>
<evidence type="ECO:0000313" key="4">
    <source>
        <dbReference type="EMBL" id="OJI98379.1"/>
    </source>
</evidence>
<feature type="region of interest" description="Disordered" evidence="2">
    <location>
        <begin position="215"/>
        <end position="249"/>
    </location>
</feature>
<evidence type="ECO:0000256" key="1">
    <source>
        <dbReference type="SAM" id="Coils"/>
    </source>
</evidence>
<feature type="transmembrane region" description="Helical" evidence="3">
    <location>
        <begin position="141"/>
        <end position="166"/>
    </location>
</feature>
<dbReference type="PANTHER" id="PTHR23159:SF66">
    <property type="entry name" value="OS04G0158400 PROTEIN"/>
    <property type="match status" value="1"/>
</dbReference>
<accession>A0A1L9PA21</accession>
<evidence type="ECO:0000256" key="3">
    <source>
        <dbReference type="SAM" id="Phobius"/>
    </source>
</evidence>